<evidence type="ECO:0000256" key="3">
    <source>
        <dbReference type="ARBA" id="ARBA00005513"/>
    </source>
</evidence>
<evidence type="ECO:0000256" key="5">
    <source>
        <dbReference type="ARBA" id="ARBA00022475"/>
    </source>
</evidence>
<dbReference type="CDD" id="cd06503">
    <property type="entry name" value="ATP-synt_Fo_b"/>
    <property type="match status" value="1"/>
</dbReference>
<evidence type="ECO:0000256" key="7">
    <source>
        <dbReference type="ARBA" id="ARBA00022692"/>
    </source>
</evidence>
<dbReference type="InterPro" id="IPR002146">
    <property type="entry name" value="ATP_synth_b/b'su_bac/chlpt"/>
</dbReference>
<accession>A0A381NEA1</accession>
<dbReference type="PANTHER" id="PTHR33445">
    <property type="entry name" value="ATP SYNTHASE SUBUNIT B', CHLOROPLASTIC"/>
    <property type="match status" value="1"/>
</dbReference>
<keyword evidence="5" id="KW-1003">Cell membrane</keyword>
<evidence type="ECO:0000256" key="13">
    <source>
        <dbReference type="ARBA" id="ARBA00025198"/>
    </source>
</evidence>
<evidence type="ECO:0000256" key="4">
    <source>
        <dbReference type="ARBA" id="ARBA00022448"/>
    </source>
</evidence>
<dbReference type="SUPFAM" id="SSF81573">
    <property type="entry name" value="F1F0 ATP synthase subunit B, membrane domain"/>
    <property type="match status" value="1"/>
</dbReference>
<evidence type="ECO:0000256" key="10">
    <source>
        <dbReference type="ARBA" id="ARBA00023065"/>
    </source>
</evidence>
<evidence type="ECO:0000256" key="8">
    <source>
        <dbReference type="ARBA" id="ARBA00022781"/>
    </source>
</evidence>
<name>A0A381NEA1_9ZZZZ</name>
<evidence type="ECO:0000256" key="11">
    <source>
        <dbReference type="ARBA" id="ARBA00023136"/>
    </source>
</evidence>
<evidence type="ECO:0000256" key="2">
    <source>
        <dbReference type="ARBA" id="ARBA00004308"/>
    </source>
</evidence>
<dbReference type="PANTHER" id="PTHR33445:SF1">
    <property type="entry name" value="ATP SYNTHASE SUBUNIT B"/>
    <property type="match status" value="1"/>
</dbReference>
<comment type="function">
    <text evidence="13">F(1)F(0) ATP synthase produces ATP from ADP in the presence of a proton or sodium gradient. F-type ATPases consist of two structural domains, F(1) containing the extramembraneous catalytic core and F(0) containing the membrane proton channel, linked together by a central stalk and a peripheral stalk. During catalysis, ATP synthesis in the catalytic domain of F(1) is coupled via a rotary mechanism of the central stalk subunits to proton translocation.</text>
</comment>
<sequence>MDNPLVQLDPGLYVWTIITFLLLFFLLAKFAWKPLLKALSEREEKIRSSLEKADEAQQKLERLSAEGEEIIGKARAEAQAIVSDGKVAAEKIRDEIETKAKEKANTIVAQAEKQIIAEKEQAISDIRGEVAALSIQIAGKLIRKNLSKKDNMALIKESLDKAGKVNEA</sequence>
<comment type="subcellular location">
    <subcellularLocation>
        <location evidence="2">Endomembrane system</location>
    </subcellularLocation>
    <subcellularLocation>
        <location evidence="1">Membrane</location>
        <topology evidence="1">Single-pass membrane protein</topology>
    </subcellularLocation>
</comment>
<keyword evidence="8" id="KW-0375">Hydrogen ion transport</keyword>
<keyword evidence="10" id="KW-0406">Ion transport</keyword>
<proteinExistence type="inferred from homology"/>
<dbReference type="HAMAP" id="MF_01398">
    <property type="entry name" value="ATP_synth_b_bprime"/>
    <property type="match status" value="1"/>
</dbReference>
<comment type="similarity">
    <text evidence="3">Belongs to the ATPase B chain family.</text>
</comment>
<protein>
    <submittedName>
        <fullName evidence="16">Uncharacterized protein</fullName>
    </submittedName>
</protein>
<feature type="coiled-coil region" evidence="14">
    <location>
        <begin position="36"/>
        <end position="73"/>
    </location>
</feature>
<keyword evidence="7 15" id="KW-0812">Transmembrane</keyword>
<dbReference type="InterPro" id="IPR050059">
    <property type="entry name" value="ATP_synthase_B_chain"/>
</dbReference>
<dbReference type="EMBL" id="UINC01000258">
    <property type="protein sequence ID" value="SUZ52138.1"/>
    <property type="molecule type" value="Genomic_DNA"/>
</dbReference>
<dbReference type="AlphaFoldDB" id="A0A381NEA1"/>
<dbReference type="NCBIfam" id="TIGR01144">
    <property type="entry name" value="ATP_synt_b"/>
    <property type="match status" value="1"/>
</dbReference>
<evidence type="ECO:0000256" key="1">
    <source>
        <dbReference type="ARBA" id="ARBA00004167"/>
    </source>
</evidence>
<evidence type="ECO:0000256" key="12">
    <source>
        <dbReference type="ARBA" id="ARBA00023310"/>
    </source>
</evidence>
<dbReference type="GO" id="GO:0046961">
    <property type="term" value="F:proton-transporting ATPase activity, rotational mechanism"/>
    <property type="evidence" value="ECO:0007669"/>
    <property type="project" value="TreeGrafter"/>
</dbReference>
<keyword evidence="14" id="KW-0175">Coiled coil</keyword>
<keyword evidence="4" id="KW-0813">Transport</keyword>
<evidence type="ECO:0000313" key="16">
    <source>
        <dbReference type="EMBL" id="SUZ52138.1"/>
    </source>
</evidence>
<evidence type="ECO:0000256" key="15">
    <source>
        <dbReference type="SAM" id="Phobius"/>
    </source>
</evidence>
<dbReference type="GO" id="GO:0015986">
    <property type="term" value="P:proton motive force-driven ATP synthesis"/>
    <property type="evidence" value="ECO:0007669"/>
    <property type="project" value="InterPro"/>
</dbReference>
<dbReference type="GO" id="GO:0012505">
    <property type="term" value="C:endomembrane system"/>
    <property type="evidence" value="ECO:0007669"/>
    <property type="project" value="UniProtKB-SubCell"/>
</dbReference>
<keyword evidence="11 15" id="KW-0472">Membrane</keyword>
<evidence type="ECO:0000256" key="14">
    <source>
        <dbReference type="SAM" id="Coils"/>
    </source>
</evidence>
<keyword evidence="9 15" id="KW-1133">Transmembrane helix</keyword>
<dbReference type="Gene3D" id="6.10.250.1580">
    <property type="match status" value="1"/>
</dbReference>
<dbReference type="Pfam" id="PF00430">
    <property type="entry name" value="ATP-synt_B"/>
    <property type="match status" value="1"/>
</dbReference>
<dbReference type="GO" id="GO:0045259">
    <property type="term" value="C:proton-transporting ATP synthase complex"/>
    <property type="evidence" value="ECO:0007669"/>
    <property type="project" value="UniProtKB-KW"/>
</dbReference>
<dbReference type="InterPro" id="IPR005864">
    <property type="entry name" value="ATP_synth_F0_bsu_bac"/>
</dbReference>
<evidence type="ECO:0000256" key="6">
    <source>
        <dbReference type="ARBA" id="ARBA00022547"/>
    </source>
</evidence>
<gene>
    <name evidence="16" type="ORF">METZ01_LOCUS4992</name>
</gene>
<reference evidence="16" key="1">
    <citation type="submission" date="2018-05" db="EMBL/GenBank/DDBJ databases">
        <authorList>
            <person name="Lanie J.A."/>
            <person name="Ng W.-L."/>
            <person name="Kazmierczak K.M."/>
            <person name="Andrzejewski T.M."/>
            <person name="Davidsen T.M."/>
            <person name="Wayne K.J."/>
            <person name="Tettelin H."/>
            <person name="Glass J.I."/>
            <person name="Rusch D."/>
            <person name="Podicherti R."/>
            <person name="Tsui H.-C.T."/>
            <person name="Winkler M.E."/>
        </authorList>
    </citation>
    <scope>NUCLEOTIDE SEQUENCE</scope>
</reference>
<evidence type="ECO:0000256" key="9">
    <source>
        <dbReference type="ARBA" id="ARBA00022989"/>
    </source>
</evidence>
<keyword evidence="12" id="KW-0066">ATP synthesis</keyword>
<feature type="transmembrane region" description="Helical" evidence="15">
    <location>
        <begin position="12"/>
        <end position="32"/>
    </location>
</feature>
<organism evidence="16">
    <name type="scientific">marine metagenome</name>
    <dbReference type="NCBI Taxonomy" id="408172"/>
    <lineage>
        <taxon>unclassified sequences</taxon>
        <taxon>metagenomes</taxon>
        <taxon>ecological metagenomes</taxon>
    </lineage>
</organism>
<dbReference type="InterPro" id="IPR028987">
    <property type="entry name" value="ATP_synth_B-like_membr_sf"/>
</dbReference>
<keyword evidence="6" id="KW-0138">CF(0)</keyword>